<dbReference type="Pfam" id="PF02373">
    <property type="entry name" value="JmjC"/>
    <property type="match status" value="1"/>
</dbReference>
<dbReference type="GO" id="GO:0003677">
    <property type="term" value="F:DNA binding"/>
    <property type="evidence" value="ECO:0007669"/>
    <property type="project" value="InterPro"/>
</dbReference>
<dbReference type="PROSITE" id="PS51183">
    <property type="entry name" value="JMJN"/>
    <property type="match status" value="1"/>
</dbReference>
<name>A0A6G0Z175_APHCR</name>
<gene>
    <name evidence="7" type="ORF">FWK35_00007687</name>
</gene>
<comment type="subcellular location">
    <subcellularLocation>
        <location evidence="1">Nucleus</location>
    </subcellularLocation>
</comment>
<dbReference type="GO" id="GO:0005634">
    <property type="term" value="C:nucleus"/>
    <property type="evidence" value="ECO:0007669"/>
    <property type="project" value="UniProtKB-SubCell"/>
</dbReference>
<feature type="domain" description="JmjN" evidence="5">
    <location>
        <begin position="1456"/>
        <end position="1497"/>
    </location>
</feature>
<protein>
    <recommendedName>
        <fullName evidence="9">Protein Jumonji</fullName>
    </recommendedName>
</protein>
<evidence type="ECO:0000259" key="5">
    <source>
        <dbReference type="PROSITE" id="PS51183"/>
    </source>
</evidence>
<keyword evidence="8" id="KW-1185">Reference proteome</keyword>
<feature type="domain" description="JmjC" evidence="6">
    <location>
        <begin position="1737"/>
        <end position="1905"/>
    </location>
</feature>
<feature type="region of interest" description="Disordered" evidence="3">
    <location>
        <begin position="1219"/>
        <end position="1239"/>
    </location>
</feature>
<accession>A0A6G0Z175</accession>
<sequence>MSSNGSDAKKRKLLNNEEAILESSTKKIKVQAQRKFAQNAVLPTSTAQKPIQTPVVPNNVTKPPIKRPNTEDFLTFLCFRGTSLLPPRLDFFNKPQRSLLAQEIAAGKKRRKSTPILPVTNANNPYHVNSVNNEPIERKNISQLSQTKFPLSKLGQKVMGRKLVRSSSRYTVRQESLTLRQLALRHVPKIKKPTLKVIKPLAKENIKKKPEKNGKQVSLDGKQIQKLKGRITRSNSLPSIFSPAVNQLRDDKGKWCKGNSSKPSSKASDDSKDVEEERPSRKKTASNNLDHRSNSLGNMKRKTSIVKCKVANKNNRKTRSLASKSKSSDQDNYVVLDKKGDTNLKTVSKSNKANSLIETKPTVDVKRRTSSVDNMKTTRESKDIISSTRSRPPRRTKEAATLFMEMLRKDMRCPDEQEEDDTSSVESFPDLPNTRINEQRERELKVFSKQNKMEKHQEQKLSEKKDDKPLSDSKKTKIIDKKKVEKFKKKIELNNTLDKKKTKEVIESISLTENSGAASFKRNLRPRRSSTMLDDYIMTDSDEDDMKCKPVIELTRCEAPISSNKLTTEAGNSKSQKCKLSTDESVKKNLKINKTDLKLKKDLNKDSEVKKGLSETKSKSILIKRDKELEIKNNKNAAVDKINEKSSENKTEIVVITKEPKTTGNGSKNAGKKVPPPKQQSTKNENALNKKKSNLDLYNNNNKKKRSTLSSSVTSSSSSMFNSITSQTKEELLERMAKNFDATPTAYEGADKVILTTIAESIKSTTMKKYTQNNAKEKRVESNVVEKNVESGSIMVEKKTANEEHSVNIKLVKNKQELEKVSKTENIVAVPKEENNIVTAEKVENVDIAIDKAEKTESMVVPLNKVEKVENMVFQTIAKDLFLGQQKEIKITIPEYFSGKNFQLDNRFKEDDGLSVLSEICSALPRFNEPFVSSSHLLNKLPTPEDNSFVKYVPPTVGEDEKKDDKPPLTTSTPPSFESRTVKIVNLARGNSSSETNDKNDLAASWKRAFKNVKLPKNGITSAAVSVGSNLITWTKKQQTDNQATPSKTYADSIDGGTKEIVSNSNTMKNTHQSSLVNGNVENKSESSYKCQKTCCGETKSMEMLDGKKTASTSAANNASYLAKTTILNSTKYDLKFEKRCSSVTTATTTAPISVEKQHQIRKDVMGDVSSSDDQSPEKKIFHQRRLSTTQSCSGNSSDAFSPDNETSVYAFQPDLPVASTPFRRNKPQSPAKSRTVSPNTSIAVSIENDSMEEKSHQSTVSSTTTDVDSEEGRLFYIPLPAGVRAQPMIQGVTVKLGTEGPQKKLVMSAKLVTKPPASTIPVSSISPKPERKIKPLCTTKITNSTTPVGTVQPTTRTVQPPKCTPSTSKQALPLPPQPQISEMKDDKKRLQQITTTTNSTTTAITSAKESKKSSSVSAANNKKQKKTEKQVKRKSSEKVALKKKSAKECSDMLDAPTFYPSEEDFKDPLEYFEIIKPVAQKYGICRVVPPPSFKPECKVSDDMRFTAYNQYVHKMMNRWGPNVREMIAMKKYLETQSIVLSNPPLIGGMELDLPKLYHTVQELGGLKEVIELDKWCRVADLMKIPKSAQDRVTKLDDIYCKYLLPYDTLSHDERQKLIAEVDKEWKQICKKGDTDDELYEDVNDCITKGRSIPLSAYYRVARNTIAMWFKEQQQQQPAGGHSSSTSAAAPAVVRAEDVESLYWKNVQERKNHICVLSGSIDSGTEGYGFPTTKTATFTKHPWNLKVLTNNPVSVLKSLGPVMGMTVPTIHMGMVFSACCWYKDPHGLPWIEYLHTGADKVWYGVPSDQSDRFRAAMKRLLPRAVAEGQNHHSWLAADSGMVPPSRLLEHGVTLTRTVQNPGQFLIVMPRAYTCNVSTGYVISESVYFTQPGWLDGAEKIFQDLQKNCEPAAFSFEKLLINMSTDSRTPQNILKQLLNMLSNMRDCEVALRSQLVEDLGLKASERIKPTTSKSNEHNDDYECDVCHSILYISMVNNSHEDCDYCLRHGIEILSKKHNQLKYCKFLYTFDETDLDMILVKLRERIDSKKKKTSTKRSSVVGTRLYGCVQGTT</sequence>
<organism evidence="7 8">
    <name type="scientific">Aphis craccivora</name>
    <name type="common">Cowpea aphid</name>
    <dbReference type="NCBI Taxonomy" id="307492"/>
    <lineage>
        <taxon>Eukaryota</taxon>
        <taxon>Metazoa</taxon>
        <taxon>Ecdysozoa</taxon>
        <taxon>Arthropoda</taxon>
        <taxon>Hexapoda</taxon>
        <taxon>Insecta</taxon>
        <taxon>Pterygota</taxon>
        <taxon>Neoptera</taxon>
        <taxon>Paraneoptera</taxon>
        <taxon>Hemiptera</taxon>
        <taxon>Sternorrhyncha</taxon>
        <taxon>Aphidomorpha</taxon>
        <taxon>Aphidoidea</taxon>
        <taxon>Aphididae</taxon>
        <taxon>Aphidini</taxon>
        <taxon>Aphis</taxon>
        <taxon>Aphis</taxon>
    </lineage>
</organism>
<feature type="region of interest" description="Disordered" evidence="3">
    <location>
        <begin position="251"/>
        <end position="332"/>
    </location>
</feature>
<dbReference type="GO" id="GO:0006338">
    <property type="term" value="P:chromatin remodeling"/>
    <property type="evidence" value="ECO:0007669"/>
    <property type="project" value="TreeGrafter"/>
</dbReference>
<feature type="compositionally biased region" description="Low complexity" evidence="3">
    <location>
        <begin position="1346"/>
        <end position="1362"/>
    </location>
</feature>
<evidence type="ECO:0000256" key="2">
    <source>
        <dbReference type="ARBA" id="ARBA00023242"/>
    </source>
</evidence>
<feature type="region of interest" description="Disordered" evidence="3">
    <location>
        <begin position="364"/>
        <end position="396"/>
    </location>
</feature>
<dbReference type="InterPro" id="IPR003347">
    <property type="entry name" value="JmjC_dom"/>
</dbReference>
<comment type="caution">
    <text evidence="7">The sequence shown here is derived from an EMBL/GenBank/DDBJ whole genome shotgun (WGS) entry which is preliminary data.</text>
</comment>
<feature type="compositionally biased region" description="Polar residues" evidence="3">
    <location>
        <begin position="1228"/>
        <end position="1239"/>
    </location>
</feature>
<reference evidence="7 8" key="1">
    <citation type="submission" date="2019-08" db="EMBL/GenBank/DDBJ databases">
        <title>Whole genome of Aphis craccivora.</title>
        <authorList>
            <person name="Voronova N.V."/>
            <person name="Shulinski R.S."/>
            <person name="Bandarenka Y.V."/>
            <person name="Zhorov D.G."/>
            <person name="Warner D."/>
        </authorList>
    </citation>
    <scope>NUCLEOTIDE SEQUENCE [LARGE SCALE GENOMIC DNA]</scope>
    <source>
        <strain evidence="7">180601</strain>
        <tissue evidence="7">Whole Body</tissue>
    </source>
</reference>
<dbReference type="InterPro" id="IPR003349">
    <property type="entry name" value="JmjN"/>
</dbReference>
<feature type="region of interest" description="Disordered" evidence="3">
    <location>
        <begin position="1158"/>
        <end position="1207"/>
    </location>
</feature>
<feature type="compositionally biased region" description="Basic and acidic residues" evidence="3">
    <location>
        <begin position="437"/>
        <end position="474"/>
    </location>
</feature>
<proteinExistence type="predicted"/>
<dbReference type="SMART" id="SM00545">
    <property type="entry name" value="JmjN"/>
    <property type="match status" value="1"/>
</dbReference>
<feature type="region of interest" description="Disordered" evidence="3">
    <location>
        <begin position="954"/>
        <end position="978"/>
    </location>
</feature>
<evidence type="ECO:0000256" key="3">
    <source>
        <dbReference type="SAM" id="MobiDB-lite"/>
    </source>
</evidence>
<dbReference type="GO" id="GO:0010468">
    <property type="term" value="P:regulation of gene expression"/>
    <property type="evidence" value="ECO:0007669"/>
    <property type="project" value="TreeGrafter"/>
</dbReference>
<feature type="compositionally biased region" description="Basic and acidic residues" evidence="3">
    <location>
        <begin position="267"/>
        <end position="279"/>
    </location>
</feature>
<evidence type="ECO:0000313" key="7">
    <source>
        <dbReference type="EMBL" id="KAF0764070.1"/>
    </source>
</evidence>
<dbReference type="SMART" id="SM00558">
    <property type="entry name" value="JmjC"/>
    <property type="match status" value="1"/>
</dbReference>
<evidence type="ECO:0000256" key="1">
    <source>
        <dbReference type="ARBA" id="ARBA00004123"/>
    </source>
</evidence>
<dbReference type="EMBL" id="VUJU01001728">
    <property type="protein sequence ID" value="KAF0764070.1"/>
    <property type="molecule type" value="Genomic_DNA"/>
</dbReference>
<feature type="region of interest" description="Disordered" evidence="3">
    <location>
        <begin position="1249"/>
        <end position="1268"/>
    </location>
</feature>
<dbReference type="Gene3D" id="1.10.150.60">
    <property type="entry name" value="ARID DNA-binding domain"/>
    <property type="match status" value="1"/>
</dbReference>
<dbReference type="Pfam" id="PF02375">
    <property type="entry name" value="JmjN"/>
    <property type="match status" value="1"/>
</dbReference>
<feature type="region of interest" description="Disordered" evidence="3">
    <location>
        <begin position="653"/>
        <end position="722"/>
    </location>
</feature>
<dbReference type="Pfam" id="PF01388">
    <property type="entry name" value="ARID"/>
    <property type="match status" value="1"/>
</dbReference>
<dbReference type="FunFam" id="1.10.150.60:FF:000012">
    <property type="entry name" value="Blast:Protein Jumonji"/>
    <property type="match status" value="1"/>
</dbReference>
<dbReference type="PROSITE" id="PS51011">
    <property type="entry name" value="ARID"/>
    <property type="match status" value="1"/>
</dbReference>
<dbReference type="PANTHER" id="PTHR10694">
    <property type="entry name" value="LYSINE-SPECIFIC DEMETHYLASE"/>
    <property type="match status" value="1"/>
</dbReference>
<dbReference type="Gene3D" id="2.60.120.650">
    <property type="entry name" value="Cupin"/>
    <property type="match status" value="1"/>
</dbReference>
<feature type="compositionally biased region" description="Basic and acidic residues" evidence="3">
    <location>
        <begin position="1428"/>
        <end position="1444"/>
    </location>
</feature>
<feature type="compositionally biased region" description="Low complexity" evidence="3">
    <location>
        <begin position="708"/>
        <end position="722"/>
    </location>
</feature>
<dbReference type="SUPFAM" id="SSF46774">
    <property type="entry name" value="ARID-like"/>
    <property type="match status" value="1"/>
</dbReference>
<dbReference type="PROSITE" id="PS51184">
    <property type="entry name" value="JMJC"/>
    <property type="match status" value="1"/>
</dbReference>
<evidence type="ECO:0000259" key="6">
    <source>
        <dbReference type="PROSITE" id="PS51184"/>
    </source>
</evidence>
<keyword evidence="2" id="KW-0539">Nucleus</keyword>
<dbReference type="InterPro" id="IPR001606">
    <property type="entry name" value="ARID_dom"/>
</dbReference>
<feature type="domain" description="ARID" evidence="4">
    <location>
        <begin position="1520"/>
        <end position="1612"/>
    </location>
</feature>
<dbReference type="InterPro" id="IPR036431">
    <property type="entry name" value="ARID_dom_sf"/>
</dbReference>
<feature type="compositionally biased region" description="Low complexity" evidence="3">
    <location>
        <begin position="1394"/>
        <end position="1422"/>
    </location>
</feature>
<dbReference type="GO" id="GO:0000785">
    <property type="term" value="C:chromatin"/>
    <property type="evidence" value="ECO:0007669"/>
    <property type="project" value="TreeGrafter"/>
</dbReference>
<feature type="compositionally biased region" description="Polar residues" evidence="3">
    <location>
        <begin position="1187"/>
        <end position="1207"/>
    </location>
</feature>
<dbReference type="OrthoDB" id="8951118at2759"/>
<dbReference type="PANTHER" id="PTHR10694:SF113">
    <property type="entry name" value="PROTEIN JUMONJI"/>
    <property type="match status" value="1"/>
</dbReference>
<evidence type="ECO:0008006" key="9">
    <source>
        <dbReference type="Google" id="ProtNLM"/>
    </source>
</evidence>
<feature type="region of interest" description="Disordered" evidence="3">
    <location>
        <begin position="413"/>
        <end position="474"/>
    </location>
</feature>
<feature type="compositionally biased region" description="Polar residues" evidence="3">
    <location>
        <begin position="969"/>
        <end position="978"/>
    </location>
</feature>
<feature type="region of interest" description="Disordered" evidence="3">
    <location>
        <begin position="1345"/>
        <end position="1444"/>
    </location>
</feature>
<dbReference type="CDD" id="cd16870">
    <property type="entry name" value="ARID_JARD2"/>
    <property type="match status" value="1"/>
</dbReference>
<dbReference type="SMART" id="SM00501">
    <property type="entry name" value="BRIGHT"/>
    <property type="match status" value="1"/>
</dbReference>
<dbReference type="SUPFAM" id="SSF51197">
    <property type="entry name" value="Clavaminate synthase-like"/>
    <property type="match status" value="1"/>
</dbReference>
<evidence type="ECO:0000313" key="8">
    <source>
        <dbReference type="Proteomes" id="UP000478052"/>
    </source>
</evidence>
<dbReference type="SMART" id="SM01014">
    <property type="entry name" value="ARID"/>
    <property type="match status" value="1"/>
</dbReference>
<dbReference type="Proteomes" id="UP000478052">
    <property type="component" value="Unassembled WGS sequence"/>
</dbReference>
<evidence type="ECO:0000259" key="4">
    <source>
        <dbReference type="PROSITE" id="PS51011"/>
    </source>
</evidence>